<feature type="domain" description="C2H2-type" evidence="8">
    <location>
        <begin position="209"/>
        <end position="238"/>
    </location>
</feature>
<dbReference type="PANTHER" id="PTHR23235">
    <property type="entry name" value="KRUEPPEL-LIKE TRANSCRIPTION FACTOR"/>
    <property type="match status" value="1"/>
</dbReference>
<reference evidence="9 10" key="1">
    <citation type="submission" date="2016-04" db="EMBL/GenBank/DDBJ databases">
        <title>A degradative enzymes factory behind the ericoid mycorrhizal symbiosis.</title>
        <authorList>
            <consortium name="DOE Joint Genome Institute"/>
            <person name="Martino E."/>
            <person name="Morin E."/>
            <person name="Grelet G."/>
            <person name="Kuo A."/>
            <person name="Kohler A."/>
            <person name="Daghino S."/>
            <person name="Barry K."/>
            <person name="Choi C."/>
            <person name="Cichocki N."/>
            <person name="Clum A."/>
            <person name="Copeland A."/>
            <person name="Hainaut M."/>
            <person name="Haridas S."/>
            <person name="Labutti K."/>
            <person name="Lindquist E."/>
            <person name="Lipzen A."/>
            <person name="Khouja H.-R."/>
            <person name="Murat C."/>
            <person name="Ohm R."/>
            <person name="Olson A."/>
            <person name="Spatafora J."/>
            <person name="Veneault-Fourrey C."/>
            <person name="Henrissat B."/>
            <person name="Grigoriev I."/>
            <person name="Martin F."/>
            <person name="Perotto S."/>
        </authorList>
    </citation>
    <scope>NUCLEOTIDE SEQUENCE [LARGE SCALE GENOMIC DNA]</scope>
    <source>
        <strain evidence="9 10">F</strain>
    </source>
</reference>
<feature type="compositionally biased region" description="Polar residues" evidence="7">
    <location>
        <begin position="144"/>
        <end position="161"/>
    </location>
</feature>
<feature type="region of interest" description="Disordered" evidence="7">
    <location>
        <begin position="399"/>
        <end position="432"/>
    </location>
</feature>
<evidence type="ECO:0000256" key="4">
    <source>
        <dbReference type="ARBA" id="ARBA00022833"/>
    </source>
</evidence>
<name>A0A2J6RXM0_HYAVF</name>
<dbReference type="PROSITE" id="PS00028">
    <property type="entry name" value="ZINC_FINGER_C2H2_1"/>
    <property type="match status" value="4"/>
</dbReference>
<dbReference type="SMART" id="SM00355">
    <property type="entry name" value="ZnF_C2H2"/>
    <property type="match status" value="4"/>
</dbReference>
<dbReference type="Pfam" id="PF00096">
    <property type="entry name" value="zf-C2H2"/>
    <property type="match status" value="4"/>
</dbReference>
<dbReference type="GO" id="GO:0008270">
    <property type="term" value="F:zinc ion binding"/>
    <property type="evidence" value="ECO:0007669"/>
    <property type="project" value="UniProtKB-KW"/>
</dbReference>
<proteinExistence type="predicted"/>
<protein>
    <recommendedName>
        <fullName evidence="8">C2H2-type domain-containing protein</fullName>
    </recommendedName>
</protein>
<keyword evidence="5" id="KW-0238">DNA-binding</keyword>
<feature type="domain" description="C2H2-type" evidence="8">
    <location>
        <begin position="239"/>
        <end position="266"/>
    </location>
</feature>
<evidence type="ECO:0000313" key="9">
    <source>
        <dbReference type="EMBL" id="PMD43258.1"/>
    </source>
</evidence>
<dbReference type="FunFam" id="3.30.160.60:FF:002343">
    <property type="entry name" value="Zinc finger protein 33A"/>
    <property type="match status" value="1"/>
</dbReference>
<evidence type="ECO:0000256" key="1">
    <source>
        <dbReference type="ARBA" id="ARBA00022723"/>
    </source>
</evidence>
<keyword evidence="2" id="KW-0677">Repeat</keyword>
<sequence length="442" mass="48310">MQQNNPFSFAPYSGAGQNGVVPAYANNYIQQRPLPRLTQPDTSYARNTRQGFIEEHHSQSPPIKAEPQWSGQVHSPSFQSANTKTIITTTPTTGSIEVNFGTEVDTLMKAIQAKTQTTTPQKPSSAEQSRPVVGVSRTPPYVQASPQARTYGSGESSQYKLTQRDVQEEASPKGGKKRYQCTIENCTKSFYQKTHLDIHERAHTGVKPYPCKEPGCGRSFSQLGNLKTHERRHTGERPYHCETCGKRFAQRGNVRAHKIVHDQSKPYLCRLDDCGKQFTQLGNLKSHQNKFHIATIRALTSKFASIKDGDIVHAADKELWEYFANLYKNSNKGIKGRGKDRKVGSNSMSSSSGMRGMGSRGGYGMVGSGRGNMIVPVAGSAHASGRGEGGQYEMFDVDEESQSGHSASGGASSVGTCYDDAPSDGFEDAGRSGDLAFGDRMY</sequence>
<organism evidence="9 10">
    <name type="scientific">Hyaloscypha variabilis (strain UAMH 11265 / GT02V1 / F)</name>
    <name type="common">Meliniomyces variabilis</name>
    <dbReference type="NCBI Taxonomy" id="1149755"/>
    <lineage>
        <taxon>Eukaryota</taxon>
        <taxon>Fungi</taxon>
        <taxon>Dikarya</taxon>
        <taxon>Ascomycota</taxon>
        <taxon>Pezizomycotina</taxon>
        <taxon>Leotiomycetes</taxon>
        <taxon>Helotiales</taxon>
        <taxon>Hyaloscyphaceae</taxon>
        <taxon>Hyaloscypha</taxon>
        <taxon>Hyaloscypha variabilis</taxon>
    </lineage>
</organism>
<keyword evidence="4" id="KW-0862">Zinc</keyword>
<feature type="region of interest" description="Disordered" evidence="7">
    <location>
        <begin position="334"/>
        <end position="362"/>
    </location>
</feature>
<feature type="compositionally biased region" description="Low complexity" evidence="7">
    <location>
        <begin position="114"/>
        <end position="126"/>
    </location>
</feature>
<gene>
    <name evidence="9" type="ORF">L207DRAFT_422668</name>
</gene>
<evidence type="ECO:0000259" key="8">
    <source>
        <dbReference type="PROSITE" id="PS50157"/>
    </source>
</evidence>
<keyword evidence="1" id="KW-0479">Metal-binding</keyword>
<feature type="compositionally biased region" description="Basic and acidic residues" evidence="7">
    <location>
        <begin position="162"/>
        <end position="171"/>
    </location>
</feature>
<feature type="region of interest" description="Disordered" evidence="7">
    <location>
        <begin position="55"/>
        <end position="77"/>
    </location>
</feature>
<dbReference type="SUPFAM" id="SSF57667">
    <property type="entry name" value="beta-beta-alpha zinc fingers"/>
    <property type="match status" value="2"/>
</dbReference>
<feature type="region of interest" description="Disordered" evidence="7">
    <location>
        <begin position="114"/>
        <end position="174"/>
    </location>
</feature>
<evidence type="ECO:0000313" key="10">
    <source>
        <dbReference type="Proteomes" id="UP000235786"/>
    </source>
</evidence>
<dbReference type="AlphaFoldDB" id="A0A2J6RXM0"/>
<dbReference type="PANTHER" id="PTHR23235:SF120">
    <property type="entry name" value="KRUPPEL-LIKE FACTOR 15"/>
    <property type="match status" value="1"/>
</dbReference>
<feature type="compositionally biased region" description="Low complexity" evidence="7">
    <location>
        <begin position="344"/>
        <end position="354"/>
    </location>
</feature>
<dbReference type="OrthoDB" id="427030at2759"/>
<dbReference type="PROSITE" id="PS50157">
    <property type="entry name" value="ZINC_FINGER_C2H2_2"/>
    <property type="match status" value="4"/>
</dbReference>
<dbReference type="Gene3D" id="3.30.160.60">
    <property type="entry name" value="Classic Zinc Finger"/>
    <property type="match status" value="4"/>
</dbReference>
<evidence type="ECO:0000256" key="5">
    <source>
        <dbReference type="ARBA" id="ARBA00023125"/>
    </source>
</evidence>
<accession>A0A2J6RXM0</accession>
<evidence type="ECO:0000256" key="2">
    <source>
        <dbReference type="ARBA" id="ARBA00022737"/>
    </source>
</evidence>
<feature type="compositionally biased region" description="Low complexity" evidence="7">
    <location>
        <begin position="403"/>
        <end position="415"/>
    </location>
</feature>
<feature type="domain" description="C2H2-type" evidence="8">
    <location>
        <begin position="179"/>
        <end position="208"/>
    </location>
</feature>
<keyword evidence="10" id="KW-1185">Reference proteome</keyword>
<dbReference type="InterPro" id="IPR013087">
    <property type="entry name" value="Znf_C2H2_type"/>
</dbReference>
<evidence type="ECO:0000256" key="6">
    <source>
        <dbReference type="PROSITE-ProRule" id="PRU00042"/>
    </source>
</evidence>
<dbReference type="EMBL" id="KZ613942">
    <property type="protein sequence ID" value="PMD43258.1"/>
    <property type="molecule type" value="Genomic_DNA"/>
</dbReference>
<dbReference type="STRING" id="1149755.A0A2J6RXM0"/>
<keyword evidence="3 6" id="KW-0863">Zinc-finger</keyword>
<feature type="domain" description="C2H2-type" evidence="8">
    <location>
        <begin position="267"/>
        <end position="292"/>
    </location>
</feature>
<dbReference type="GO" id="GO:0003677">
    <property type="term" value="F:DNA binding"/>
    <property type="evidence" value="ECO:0007669"/>
    <property type="project" value="UniProtKB-KW"/>
</dbReference>
<evidence type="ECO:0000256" key="7">
    <source>
        <dbReference type="SAM" id="MobiDB-lite"/>
    </source>
</evidence>
<dbReference type="Proteomes" id="UP000235786">
    <property type="component" value="Unassembled WGS sequence"/>
</dbReference>
<dbReference type="FunFam" id="3.30.160.60:FF:000176">
    <property type="entry name" value="zinc finger protein 70"/>
    <property type="match status" value="1"/>
</dbReference>
<evidence type="ECO:0000256" key="3">
    <source>
        <dbReference type="ARBA" id="ARBA00022771"/>
    </source>
</evidence>
<dbReference type="InterPro" id="IPR036236">
    <property type="entry name" value="Znf_C2H2_sf"/>
</dbReference>